<dbReference type="PANTHER" id="PTHR43427">
    <property type="entry name" value="CHLORIDE CHANNEL PROTEIN CLC-E"/>
    <property type="match status" value="1"/>
</dbReference>
<dbReference type="InterPro" id="IPR014743">
    <property type="entry name" value="Cl-channel_core"/>
</dbReference>
<feature type="transmembrane region" description="Helical" evidence="6">
    <location>
        <begin position="155"/>
        <end position="180"/>
    </location>
</feature>
<dbReference type="Gene3D" id="1.10.3080.10">
    <property type="entry name" value="Clc chloride channel"/>
    <property type="match status" value="1"/>
</dbReference>
<proteinExistence type="predicted"/>
<comment type="caution">
    <text evidence="7">The sequence shown here is derived from an EMBL/GenBank/DDBJ whole genome shotgun (WGS) entry which is preliminary data.</text>
</comment>
<evidence type="ECO:0008006" key="9">
    <source>
        <dbReference type="Google" id="ProtNLM"/>
    </source>
</evidence>
<keyword evidence="4 6" id="KW-0472">Membrane</keyword>
<dbReference type="InterPro" id="IPR001807">
    <property type="entry name" value="ClC"/>
</dbReference>
<protein>
    <recommendedName>
        <fullName evidence="9">Chloride channel protein</fullName>
    </recommendedName>
</protein>
<evidence type="ECO:0000256" key="4">
    <source>
        <dbReference type="ARBA" id="ARBA00023136"/>
    </source>
</evidence>
<keyword evidence="3 6" id="KW-1133">Transmembrane helix</keyword>
<feature type="transmembrane region" description="Helical" evidence="6">
    <location>
        <begin position="200"/>
        <end position="221"/>
    </location>
</feature>
<feature type="transmembrane region" description="Helical" evidence="6">
    <location>
        <begin position="266"/>
        <end position="284"/>
    </location>
</feature>
<evidence type="ECO:0000256" key="1">
    <source>
        <dbReference type="ARBA" id="ARBA00004141"/>
    </source>
</evidence>
<feature type="transmembrane region" description="Helical" evidence="6">
    <location>
        <begin position="296"/>
        <end position="319"/>
    </location>
</feature>
<dbReference type="CDD" id="cd00400">
    <property type="entry name" value="Voltage_gated_ClC"/>
    <property type="match status" value="1"/>
</dbReference>
<dbReference type="EMBL" id="CAKOGP040001770">
    <property type="protein sequence ID" value="CAJ1950496.1"/>
    <property type="molecule type" value="Genomic_DNA"/>
</dbReference>
<feature type="transmembrane region" description="Helical" evidence="6">
    <location>
        <begin position="242"/>
        <end position="260"/>
    </location>
</feature>
<evidence type="ECO:0000256" key="5">
    <source>
        <dbReference type="SAM" id="MobiDB-lite"/>
    </source>
</evidence>
<feature type="region of interest" description="Disordered" evidence="5">
    <location>
        <begin position="1"/>
        <end position="22"/>
    </location>
</feature>
<dbReference type="Pfam" id="PF00654">
    <property type="entry name" value="Voltage_CLC"/>
    <property type="match status" value="1"/>
</dbReference>
<feature type="transmembrane region" description="Helical" evidence="6">
    <location>
        <begin position="485"/>
        <end position="515"/>
    </location>
</feature>
<sequence length="612" mass="66708">MTLDETTPNEGTSLLSSNATDEVAEDSIHRLGYLTQSSRTGDAGDFSRESHSVADMVRTTHNDPDVREVAEDMSKLVGSTQILYNEMEKVTSEKVNASLRKTADLNKSEGAKPQSYASTMYQHRSQSAVNFLEKVKHSFFEDAKSLAIGTIPQSIVVAVVVGIVCGIACWAYYTVLFFFMGLLWETLPEKLIGGWSTGQWIWIPLVSGIMCVCVGLTVVYMGEPGDLPYTVGRVHHFAYIPMDHVLPMVFASLFSILAGGSLGPEAPLVAICGAIGGFISRKLFRQNHIDVVRKHTLMGMAGALAAFFGAPLGGSIFALEVCSRFGVEYFEHLVEAIFCGEICLVVFRGMSGLTIEPIWDFTSEEYPRMMESQPTLVLYGALIGLFGAFAAYVFALFHWKVMGLFSRNGLMDNKKAVQRAMYGGILIILCGLIYPQTMFWGEAEIDVVGNMDLASKLPNIYPTAGLIGFEMDTQFKAFQVGLAKFVAISFTVAGGLRGGFIFPLMCAGAAFGRALHPFLPESVPLQVSILCMAAGINVAITRTALASTLILAFLPAEPFCIPAILMASLCSLFATAYLPFIKTQITRADIDHSLFHGKHIIDAEKKLDDDDH</sequence>
<evidence type="ECO:0000313" key="8">
    <source>
        <dbReference type="Proteomes" id="UP001295423"/>
    </source>
</evidence>
<dbReference type="GO" id="GO:0016020">
    <property type="term" value="C:membrane"/>
    <property type="evidence" value="ECO:0007669"/>
    <property type="project" value="UniProtKB-SubCell"/>
</dbReference>
<feature type="transmembrane region" description="Helical" evidence="6">
    <location>
        <begin position="527"/>
        <end position="553"/>
    </location>
</feature>
<feature type="compositionally biased region" description="Polar residues" evidence="5">
    <location>
        <begin position="1"/>
        <end position="20"/>
    </location>
</feature>
<dbReference type="GO" id="GO:0015108">
    <property type="term" value="F:chloride transmembrane transporter activity"/>
    <property type="evidence" value="ECO:0007669"/>
    <property type="project" value="InterPro"/>
</dbReference>
<feature type="transmembrane region" description="Helical" evidence="6">
    <location>
        <begin position="376"/>
        <end position="399"/>
    </location>
</feature>
<evidence type="ECO:0000256" key="6">
    <source>
        <dbReference type="SAM" id="Phobius"/>
    </source>
</evidence>
<feature type="transmembrane region" description="Helical" evidence="6">
    <location>
        <begin position="420"/>
        <end position="441"/>
    </location>
</feature>
<dbReference type="PANTHER" id="PTHR43427:SF12">
    <property type="entry name" value="CHLORIDE TRANSPORTER"/>
    <property type="match status" value="1"/>
</dbReference>
<name>A0AAD2FR79_9STRA</name>
<keyword evidence="2 6" id="KW-0812">Transmembrane</keyword>
<dbReference type="InterPro" id="IPR050368">
    <property type="entry name" value="ClC-type_chloride_channel"/>
</dbReference>
<accession>A0AAD2FR79</accession>
<comment type="subcellular location">
    <subcellularLocation>
        <location evidence="1">Membrane</location>
        <topology evidence="1">Multi-pass membrane protein</topology>
    </subcellularLocation>
</comment>
<evidence type="ECO:0000256" key="3">
    <source>
        <dbReference type="ARBA" id="ARBA00022989"/>
    </source>
</evidence>
<organism evidence="7 8">
    <name type="scientific">Cylindrotheca closterium</name>
    <dbReference type="NCBI Taxonomy" id="2856"/>
    <lineage>
        <taxon>Eukaryota</taxon>
        <taxon>Sar</taxon>
        <taxon>Stramenopiles</taxon>
        <taxon>Ochrophyta</taxon>
        <taxon>Bacillariophyta</taxon>
        <taxon>Bacillariophyceae</taxon>
        <taxon>Bacillariophycidae</taxon>
        <taxon>Bacillariales</taxon>
        <taxon>Bacillariaceae</taxon>
        <taxon>Cylindrotheca</taxon>
    </lineage>
</organism>
<reference evidence="7" key="1">
    <citation type="submission" date="2023-08" db="EMBL/GenBank/DDBJ databases">
        <authorList>
            <person name="Audoor S."/>
            <person name="Bilcke G."/>
        </authorList>
    </citation>
    <scope>NUCLEOTIDE SEQUENCE</scope>
</reference>
<keyword evidence="8" id="KW-1185">Reference proteome</keyword>
<dbReference type="Proteomes" id="UP001295423">
    <property type="component" value="Unassembled WGS sequence"/>
</dbReference>
<feature type="transmembrane region" description="Helical" evidence="6">
    <location>
        <begin position="559"/>
        <end position="580"/>
    </location>
</feature>
<evidence type="ECO:0000256" key="2">
    <source>
        <dbReference type="ARBA" id="ARBA00022692"/>
    </source>
</evidence>
<gene>
    <name evidence="7" type="ORF">CYCCA115_LOCUS12608</name>
</gene>
<dbReference type="AlphaFoldDB" id="A0AAD2FR79"/>
<dbReference type="SUPFAM" id="SSF81340">
    <property type="entry name" value="Clc chloride channel"/>
    <property type="match status" value="1"/>
</dbReference>
<dbReference type="PRINTS" id="PR00762">
    <property type="entry name" value="CLCHANNEL"/>
</dbReference>
<evidence type="ECO:0000313" key="7">
    <source>
        <dbReference type="EMBL" id="CAJ1950496.1"/>
    </source>
</evidence>